<dbReference type="SUPFAM" id="SSF51445">
    <property type="entry name" value="(Trans)glycosidases"/>
    <property type="match status" value="1"/>
</dbReference>
<dbReference type="Pfam" id="PF03537">
    <property type="entry name" value="Glyco_hydro_114"/>
    <property type="match status" value="1"/>
</dbReference>
<protein>
    <submittedName>
        <fullName evidence="2">Endo alpha-1,4 polygalactosaminidase precusor</fullName>
    </submittedName>
</protein>
<name>A0A160TFA7_9ZZZZ</name>
<feature type="domain" description="Glycoside-hydrolase family GH114 TIM-barrel" evidence="1">
    <location>
        <begin position="55"/>
        <end position="280"/>
    </location>
</feature>
<gene>
    <name evidence="2" type="ORF">MGWOODY_Tha2962</name>
</gene>
<dbReference type="InterPro" id="IPR013785">
    <property type="entry name" value="Aldolase_TIM"/>
</dbReference>
<sequence>MKQALTTIVGVFTLACTLTGCGAGGQDADSQATADDGAVLPVTLGEWYRPAAGTSWQWQLQGTLNSGYAVAIYDVDLFDSSTATIANLQASDVRVICYFSAGSYEEWRDDADQFVETDLGNQLDGWEGERWLDIRSDDVRAIMEARLDLASSKGCDGVEPDNVDGYTNNPGFALTSSQQLAYNRFLANAAHERGLAIGLKNDLAHVDDLIDYFDFAVNEECFEYDECDLLTPFINADKPVLHAEYDATLTSDNTARQSFCTQMNALGFSSLILPLDLDDSFRYSCL</sequence>
<evidence type="ECO:0000313" key="2">
    <source>
        <dbReference type="EMBL" id="CUS41914.1"/>
    </source>
</evidence>
<dbReference type="PANTHER" id="PTHR35273:SF2">
    <property type="entry name" value="ALPHA-GALACTOSIDASE"/>
    <property type="match status" value="1"/>
</dbReference>
<dbReference type="PANTHER" id="PTHR35273">
    <property type="entry name" value="ALPHA-1,4 POLYGALACTOSAMINIDASE, PUTATIVE (AFU_ORTHOLOGUE AFUA_3G07890)-RELATED"/>
    <property type="match status" value="1"/>
</dbReference>
<evidence type="ECO:0000259" key="1">
    <source>
        <dbReference type="Pfam" id="PF03537"/>
    </source>
</evidence>
<dbReference type="Gene3D" id="3.20.20.70">
    <property type="entry name" value="Aldolase class I"/>
    <property type="match status" value="1"/>
</dbReference>
<dbReference type="PROSITE" id="PS51257">
    <property type="entry name" value="PROKAR_LIPOPROTEIN"/>
    <property type="match status" value="1"/>
</dbReference>
<dbReference type="InterPro" id="IPR017853">
    <property type="entry name" value="GH"/>
</dbReference>
<organism evidence="2">
    <name type="scientific">hydrothermal vent metagenome</name>
    <dbReference type="NCBI Taxonomy" id="652676"/>
    <lineage>
        <taxon>unclassified sequences</taxon>
        <taxon>metagenomes</taxon>
        <taxon>ecological metagenomes</taxon>
    </lineage>
</organism>
<dbReference type="EMBL" id="CZQC01000058">
    <property type="protein sequence ID" value="CUS41914.1"/>
    <property type="molecule type" value="Genomic_DNA"/>
</dbReference>
<dbReference type="AlphaFoldDB" id="A0A160TFA7"/>
<proteinExistence type="predicted"/>
<accession>A0A160TFA7</accession>
<dbReference type="InterPro" id="IPR004352">
    <property type="entry name" value="GH114_TIM-barrel"/>
</dbReference>
<reference evidence="2" key="1">
    <citation type="submission" date="2015-10" db="EMBL/GenBank/DDBJ databases">
        <authorList>
            <person name="Gilbert D.G."/>
        </authorList>
    </citation>
    <scope>NUCLEOTIDE SEQUENCE</scope>
</reference>